<reference evidence="2 3" key="1">
    <citation type="submission" date="2019-03" db="EMBL/GenBank/DDBJ databases">
        <title>First draft genome of Liparis tanakae, snailfish: a comprehensive survey of snailfish specific genes.</title>
        <authorList>
            <person name="Kim W."/>
            <person name="Song I."/>
            <person name="Jeong J.-H."/>
            <person name="Kim D."/>
            <person name="Kim S."/>
            <person name="Ryu S."/>
            <person name="Song J.Y."/>
            <person name="Lee S.K."/>
        </authorList>
    </citation>
    <scope>NUCLEOTIDE SEQUENCE [LARGE SCALE GENOMIC DNA]</scope>
    <source>
        <tissue evidence="2">Muscle</tissue>
    </source>
</reference>
<accession>A0A4Z2E5P6</accession>
<dbReference type="EMBL" id="SRLO01016785">
    <property type="protein sequence ID" value="TNN23973.1"/>
    <property type="molecule type" value="Genomic_DNA"/>
</dbReference>
<comment type="caution">
    <text evidence="2">The sequence shown here is derived from an EMBL/GenBank/DDBJ whole genome shotgun (WGS) entry which is preliminary data.</text>
</comment>
<organism evidence="2 3">
    <name type="scientific">Liparis tanakae</name>
    <name type="common">Tanaka's snailfish</name>
    <dbReference type="NCBI Taxonomy" id="230148"/>
    <lineage>
        <taxon>Eukaryota</taxon>
        <taxon>Metazoa</taxon>
        <taxon>Chordata</taxon>
        <taxon>Craniata</taxon>
        <taxon>Vertebrata</taxon>
        <taxon>Euteleostomi</taxon>
        <taxon>Actinopterygii</taxon>
        <taxon>Neopterygii</taxon>
        <taxon>Teleostei</taxon>
        <taxon>Neoteleostei</taxon>
        <taxon>Acanthomorphata</taxon>
        <taxon>Eupercaria</taxon>
        <taxon>Perciformes</taxon>
        <taxon>Cottioidei</taxon>
        <taxon>Cottales</taxon>
        <taxon>Liparidae</taxon>
        <taxon>Liparis</taxon>
    </lineage>
</organism>
<feature type="region of interest" description="Disordered" evidence="1">
    <location>
        <begin position="22"/>
        <end position="61"/>
    </location>
</feature>
<evidence type="ECO:0000256" key="1">
    <source>
        <dbReference type="SAM" id="MobiDB-lite"/>
    </source>
</evidence>
<dbReference type="AlphaFoldDB" id="A0A4Z2E5P6"/>
<proteinExistence type="predicted"/>
<gene>
    <name evidence="2" type="ORF">EYF80_065904</name>
</gene>
<evidence type="ECO:0000313" key="2">
    <source>
        <dbReference type="EMBL" id="TNN23973.1"/>
    </source>
</evidence>
<sequence>MRCYMKPIRTLTEELPVLTGSPRRLGLKMADPRSETPDRRAVKDRPPPDGDNGRAGLPATS</sequence>
<keyword evidence="3" id="KW-1185">Reference proteome</keyword>
<evidence type="ECO:0000313" key="3">
    <source>
        <dbReference type="Proteomes" id="UP000314294"/>
    </source>
</evidence>
<dbReference type="Proteomes" id="UP000314294">
    <property type="component" value="Unassembled WGS sequence"/>
</dbReference>
<feature type="compositionally biased region" description="Basic and acidic residues" evidence="1">
    <location>
        <begin position="30"/>
        <end position="52"/>
    </location>
</feature>
<protein>
    <submittedName>
        <fullName evidence="2">Uncharacterized protein</fullName>
    </submittedName>
</protein>
<name>A0A4Z2E5P6_9TELE</name>